<accession>A0AAE4VHN8</accession>
<dbReference type="AlphaFoldDB" id="A0AAE4VHN8"/>
<evidence type="ECO:0000313" key="2">
    <source>
        <dbReference type="EMBL" id="MDV7294529.1"/>
    </source>
</evidence>
<reference evidence="2" key="1">
    <citation type="submission" date="2023-10" db="EMBL/GenBank/DDBJ databases">
        <title>Mycolicibacterium fortuitum clinical isolates causing pulmonary infections in humans.</title>
        <authorList>
            <person name="Mejia-Ponce P.M."/>
            <person name="Zenteno-Cuevas R."/>
            <person name="Licona-Cassani C."/>
        </authorList>
    </citation>
    <scope>NUCLEOTIDE SEQUENCE</scope>
    <source>
        <strain evidence="2">M8</strain>
    </source>
</reference>
<proteinExistence type="predicted"/>
<organism evidence="2 3">
    <name type="scientific">Mycolicibacterium fortuitum</name>
    <name type="common">Mycobacterium fortuitum</name>
    <dbReference type="NCBI Taxonomy" id="1766"/>
    <lineage>
        <taxon>Bacteria</taxon>
        <taxon>Bacillati</taxon>
        <taxon>Actinomycetota</taxon>
        <taxon>Actinomycetes</taxon>
        <taxon>Mycobacteriales</taxon>
        <taxon>Mycobacteriaceae</taxon>
        <taxon>Mycolicibacterium</taxon>
    </lineage>
</organism>
<sequence>MERSHLDLPAWTGPTLVRALNDDMRARGATWPDQIVHPGPFLAHRLRYLPARPEAGATEPKPIPGSPTDEAISGPLPHQHEPQRPSAPTAARLAAQRSIRETLARLRRQSSSS</sequence>
<evidence type="ECO:0000313" key="3">
    <source>
        <dbReference type="Proteomes" id="UP001186041"/>
    </source>
</evidence>
<dbReference type="EMBL" id="JAWLVV010000042">
    <property type="protein sequence ID" value="MDV7294529.1"/>
    <property type="molecule type" value="Genomic_DNA"/>
</dbReference>
<evidence type="ECO:0000256" key="1">
    <source>
        <dbReference type="SAM" id="MobiDB-lite"/>
    </source>
</evidence>
<name>A0AAE4VHN8_MYCFO</name>
<feature type="region of interest" description="Disordered" evidence="1">
    <location>
        <begin position="52"/>
        <end position="98"/>
    </location>
</feature>
<comment type="caution">
    <text evidence="2">The sequence shown here is derived from an EMBL/GenBank/DDBJ whole genome shotgun (WGS) entry which is preliminary data.</text>
</comment>
<protein>
    <submittedName>
        <fullName evidence="2">Uncharacterized protein</fullName>
    </submittedName>
</protein>
<dbReference type="RefSeq" id="WP_131809022.1">
    <property type="nucleotide sequence ID" value="NZ_JACKTK010000059.1"/>
</dbReference>
<gene>
    <name evidence="2" type="ORF">R4485_30670</name>
</gene>
<dbReference type="Proteomes" id="UP001186041">
    <property type="component" value="Unassembled WGS sequence"/>
</dbReference>